<sequence>MSTINTNADYYNALGLGAAAGSAVEKSKSDSLGQADFLLLMTTQLQNQDPLKPMDNAQMVSQLAQMSTVQGIETLNTTVNGFSNSLTNDQILKGTALVGHSVLVPSNQWALDSDGTGASGLVAAPQAGSLEVTITDANGDVVRTLNSQTSSAGELAFNWDGNNDQGQVMAAGKYTLSARFTPSNGTASDIQTYIQAPVESVTIGSDGLYLNLKNLGAAPLEQVLRVS</sequence>
<organism evidence="8 9">
    <name type="scientific">Stenotrophomonas ginsengisoli</name>
    <dbReference type="NCBI Taxonomy" id="336566"/>
    <lineage>
        <taxon>Bacteria</taxon>
        <taxon>Pseudomonadati</taxon>
        <taxon>Pseudomonadota</taxon>
        <taxon>Gammaproteobacteria</taxon>
        <taxon>Lysobacterales</taxon>
        <taxon>Lysobacteraceae</taxon>
        <taxon>Stenotrophomonas</taxon>
    </lineage>
</organism>
<dbReference type="InterPro" id="IPR005648">
    <property type="entry name" value="FlgD"/>
</dbReference>
<evidence type="ECO:0000256" key="5">
    <source>
        <dbReference type="RuleBase" id="RU362076"/>
    </source>
</evidence>
<dbReference type="Gene3D" id="2.30.30.910">
    <property type="match status" value="1"/>
</dbReference>
<comment type="function">
    <text evidence="4 5">Required for flagellar hook formation. May act as a scaffolding protein.</text>
</comment>
<dbReference type="EMBL" id="LDJM01000007">
    <property type="protein sequence ID" value="KRG78906.1"/>
    <property type="molecule type" value="Genomic_DNA"/>
</dbReference>
<dbReference type="STRING" id="336566.ABB30_02420"/>
<dbReference type="Gene3D" id="2.60.40.4070">
    <property type="match status" value="1"/>
</dbReference>
<evidence type="ECO:0000259" key="7">
    <source>
        <dbReference type="Pfam" id="PF13861"/>
    </source>
</evidence>
<evidence type="ECO:0000256" key="1">
    <source>
        <dbReference type="ARBA" id="ARBA00010577"/>
    </source>
</evidence>
<dbReference type="InterPro" id="IPR025965">
    <property type="entry name" value="FlgD/Vpr_Ig-like"/>
</dbReference>
<evidence type="ECO:0000256" key="3">
    <source>
        <dbReference type="ARBA" id="ARBA00022795"/>
    </source>
</evidence>
<dbReference type="PATRIC" id="fig|336566.3.peg.2891"/>
<gene>
    <name evidence="8" type="primary">flgD</name>
    <name evidence="8" type="ORF">ABB30_02420</name>
</gene>
<dbReference type="Pfam" id="PF13861">
    <property type="entry name" value="FLgD_tudor"/>
    <property type="match status" value="1"/>
</dbReference>
<dbReference type="Pfam" id="PF13860">
    <property type="entry name" value="FlgD_ig"/>
    <property type="match status" value="1"/>
</dbReference>
<dbReference type="OrthoDB" id="9785233at2"/>
<dbReference type="Proteomes" id="UP000050956">
    <property type="component" value="Unassembled WGS sequence"/>
</dbReference>
<evidence type="ECO:0000259" key="6">
    <source>
        <dbReference type="Pfam" id="PF13860"/>
    </source>
</evidence>
<dbReference type="GO" id="GO:0044781">
    <property type="term" value="P:bacterial-type flagellum organization"/>
    <property type="evidence" value="ECO:0007669"/>
    <property type="project" value="UniProtKB-UniRule"/>
</dbReference>
<comment type="caution">
    <text evidence="8">The sequence shown here is derived from an EMBL/GenBank/DDBJ whole genome shotgun (WGS) entry which is preliminary data.</text>
</comment>
<feature type="domain" description="FlgD Tudor-like" evidence="7">
    <location>
        <begin position="89"/>
        <end position="223"/>
    </location>
</feature>
<feature type="domain" description="FlgD/Vpr Ig-like" evidence="6">
    <location>
        <begin position="106"/>
        <end position="179"/>
    </location>
</feature>
<evidence type="ECO:0000256" key="2">
    <source>
        <dbReference type="ARBA" id="ARBA00016013"/>
    </source>
</evidence>
<evidence type="ECO:0000313" key="9">
    <source>
        <dbReference type="Proteomes" id="UP000050956"/>
    </source>
</evidence>
<comment type="similarity">
    <text evidence="1 5">Belongs to the FlgD family.</text>
</comment>
<reference evidence="8 9" key="1">
    <citation type="submission" date="2015-05" db="EMBL/GenBank/DDBJ databases">
        <title>Genome sequencing and analysis of members of genus Stenotrophomonas.</title>
        <authorList>
            <person name="Patil P.P."/>
            <person name="Midha S."/>
            <person name="Patil P.B."/>
        </authorList>
    </citation>
    <scope>NUCLEOTIDE SEQUENCE [LARGE SCALE GENOMIC DNA]</scope>
    <source>
        <strain evidence="8 9">DSM 24757</strain>
    </source>
</reference>
<evidence type="ECO:0000256" key="4">
    <source>
        <dbReference type="ARBA" id="ARBA00024746"/>
    </source>
</evidence>
<keyword evidence="3 5" id="KW-1005">Bacterial flagellum biogenesis</keyword>
<name>A0A0R0DKS8_9GAMM</name>
<keyword evidence="8" id="KW-0966">Cell projection</keyword>
<evidence type="ECO:0000313" key="8">
    <source>
        <dbReference type="EMBL" id="KRG78906.1"/>
    </source>
</evidence>
<accession>A0A0R0DKS8</accession>
<dbReference type="InterPro" id="IPR025963">
    <property type="entry name" value="FLgD_Tudor"/>
</dbReference>
<proteinExistence type="inferred from homology"/>
<keyword evidence="8" id="KW-0282">Flagellum</keyword>
<keyword evidence="8" id="KW-0969">Cilium</keyword>
<keyword evidence="9" id="KW-1185">Reference proteome</keyword>
<dbReference type="Pfam" id="PF03963">
    <property type="entry name" value="FlgD"/>
    <property type="match status" value="1"/>
</dbReference>
<dbReference type="AlphaFoldDB" id="A0A0R0DKS8"/>
<protein>
    <recommendedName>
        <fullName evidence="2 5">Basal-body rod modification protein FlgD</fullName>
    </recommendedName>
</protein>
<dbReference type="RefSeq" id="WP_057636713.1">
    <property type="nucleotide sequence ID" value="NZ_LDJM01000007.1"/>
</dbReference>